<dbReference type="RefSeq" id="WP_380253611.1">
    <property type="nucleotide sequence ID" value="NZ_JBHUII010000011.1"/>
</dbReference>
<protein>
    <submittedName>
        <fullName evidence="2">Uncharacterized protein</fullName>
    </submittedName>
</protein>
<feature type="compositionally biased region" description="Low complexity" evidence="1">
    <location>
        <begin position="212"/>
        <end position="229"/>
    </location>
</feature>
<feature type="compositionally biased region" description="Polar residues" evidence="1">
    <location>
        <begin position="200"/>
        <end position="210"/>
    </location>
</feature>
<evidence type="ECO:0000256" key="1">
    <source>
        <dbReference type="SAM" id="MobiDB-lite"/>
    </source>
</evidence>
<evidence type="ECO:0000313" key="3">
    <source>
        <dbReference type="Proteomes" id="UP001597294"/>
    </source>
</evidence>
<accession>A0ABW5BM17</accession>
<organism evidence="2 3">
    <name type="scientific">Kiloniella antarctica</name>
    <dbReference type="NCBI Taxonomy" id="1550907"/>
    <lineage>
        <taxon>Bacteria</taxon>
        <taxon>Pseudomonadati</taxon>
        <taxon>Pseudomonadota</taxon>
        <taxon>Alphaproteobacteria</taxon>
        <taxon>Rhodospirillales</taxon>
        <taxon>Kiloniellaceae</taxon>
        <taxon>Kiloniella</taxon>
    </lineage>
</organism>
<feature type="compositionally biased region" description="Gly residues" evidence="1">
    <location>
        <begin position="7"/>
        <end position="18"/>
    </location>
</feature>
<comment type="caution">
    <text evidence="2">The sequence shown here is derived from an EMBL/GenBank/DDBJ whole genome shotgun (WGS) entry which is preliminary data.</text>
</comment>
<feature type="region of interest" description="Disordered" evidence="1">
    <location>
        <begin position="1"/>
        <end position="39"/>
    </location>
</feature>
<reference evidence="3" key="1">
    <citation type="journal article" date="2019" name="Int. J. Syst. Evol. Microbiol.">
        <title>The Global Catalogue of Microorganisms (GCM) 10K type strain sequencing project: providing services to taxonomists for standard genome sequencing and annotation.</title>
        <authorList>
            <consortium name="The Broad Institute Genomics Platform"/>
            <consortium name="The Broad Institute Genome Sequencing Center for Infectious Disease"/>
            <person name="Wu L."/>
            <person name="Ma J."/>
        </authorList>
    </citation>
    <scope>NUCLEOTIDE SEQUENCE [LARGE SCALE GENOMIC DNA]</scope>
    <source>
        <strain evidence="3">CGMCC 4.7192</strain>
    </source>
</reference>
<keyword evidence="3" id="KW-1185">Reference proteome</keyword>
<evidence type="ECO:0000313" key="2">
    <source>
        <dbReference type="EMBL" id="MFD2207208.1"/>
    </source>
</evidence>
<gene>
    <name evidence="2" type="ORF">ACFSKO_16390</name>
</gene>
<dbReference type="Proteomes" id="UP001597294">
    <property type="component" value="Unassembled WGS sequence"/>
</dbReference>
<feature type="region of interest" description="Disordered" evidence="1">
    <location>
        <begin position="190"/>
        <end position="247"/>
    </location>
</feature>
<proteinExistence type="predicted"/>
<feature type="compositionally biased region" description="Polar residues" evidence="1">
    <location>
        <begin position="20"/>
        <end position="39"/>
    </location>
</feature>
<sequence>MAKGAYDGSGGFDSGGATGPSRSGGTDKPSQSQIDAYTQAASSLNAGGFTLGGNNTNTGQSAASGAEDYSRALNDYNNVDNSFLENLGNLAAGMFGFNEQTPSVGSGPNAGWGFDPAVGVGNLAGMAFGVPGLGMAANVASEAFNRPAEIDLGGNVFDGFGPTPSGSNVSGMGAGGGGYGGGGNASYGGPDGGNGGISGITQPAPSQTNGYAPPTQATTPTPNQQAQTPDGMYYRPQGLLDQAPTGDPQYKGLLDEYYAQQAWNPSWFSGPFSVPGASSL</sequence>
<name>A0ABW5BM17_9PROT</name>
<dbReference type="EMBL" id="JBHUII010000011">
    <property type="protein sequence ID" value="MFD2207208.1"/>
    <property type="molecule type" value="Genomic_DNA"/>
</dbReference>